<dbReference type="Pfam" id="PF08241">
    <property type="entry name" value="Methyltransf_11"/>
    <property type="match status" value="1"/>
</dbReference>
<dbReference type="RefSeq" id="WP_011437754.1">
    <property type="nucleotide sequence ID" value="NC_007777.1"/>
</dbReference>
<proteinExistence type="predicted"/>
<dbReference type="CDD" id="cd02440">
    <property type="entry name" value="AdoMet_MTases"/>
    <property type="match status" value="1"/>
</dbReference>
<evidence type="ECO:0000259" key="1">
    <source>
        <dbReference type="Pfam" id="PF08241"/>
    </source>
</evidence>
<dbReference type="AlphaFoldDB" id="Q2J7L4"/>
<dbReference type="Gene3D" id="3.40.50.150">
    <property type="entry name" value="Vaccinia Virus protein VP39"/>
    <property type="match status" value="1"/>
</dbReference>
<dbReference type="GO" id="GO:0032259">
    <property type="term" value="P:methylation"/>
    <property type="evidence" value="ECO:0007669"/>
    <property type="project" value="UniProtKB-KW"/>
</dbReference>
<gene>
    <name evidence="2" type="ordered locus">Francci3_3373</name>
</gene>
<accession>Q2J7L4</accession>
<dbReference type="SUPFAM" id="SSF53335">
    <property type="entry name" value="S-adenosyl-L-methionine-dependent methyltransferases"/>
    <property type="match status" value="1"/>
</dbReference>
<keyword evidence="2" id="KW-0489">Methyltransferase</keyword>
<name>Q2J7L4_FRACC</name>
<keyword evidence="2" id="KW-0808">Transferase</keyword>
<dbReference type="InterPro" id="IPR013216">
    <property type="entry name" value="Methyltransf_11"/>
</dbReference>
<evidence type="ECO:0000313" key="3">
    <source>
        <dbReference type="Proteomes" id="UP000001937"/>
    </source>
</evidence>
<evidence type="ECO:0000313" key="2">
    <source>
        <dbReference type="EMBL" id="ABD12728.1"/>
    </source>
</evidence>
<keyword evidence="3" id="KW-1185">Reference proteome</keyword>
<dbReference type="EMBL" id="CP000249">
    <property type="protein sequence ID" value="ABD12728.1"/>
    <property type="molecule type" value="Genomic_DNA"/>
</dbReference>
<dbReference type="STRING" id="106370.Francci3_3373"/>
<dbReference type="KEGG" id="fra:Francci3_3373"/>
<dbReference type="Proteomes" id="UP000001937">
    <property type="component" value="Chromosome"/>
</dbReference>
<dbReference type="HOGENOM" id="CLU_1044912_0_0_11"/>
<dbReference type="eggNOG" id="COG2230">
    <property type="taxonomic scope" value="Bacteria"/>
</dbReference>
<organism evidence="2 3">
    <name type="scientific">Frankia casuarinae (strain DSM 45818 / CECT 9043 / HFP020203 / CcI3)</name>
    <dbReference type="NCBI Taxonomy" id="106370"/>
    <lineage>
        <taxon>Bacteria</taxon>
        <taxon>Bacillati</taxon>
        <taxon>Actinomycetota</taxon>
        <taxon>Actinomycetes</taxon>
        <taxon>Frankiales</taxon>
        <taxon>Frankiaceae</taxon>
        <taxon>Frankia</taxon>
    </lineage>
</organism>
<protein>
    <submittedName>
        <fullName evidence="2">Methyltransferase type 11</fullName>
    </submittedName>
</protein>
<feature type="domain" description="Methyltransferase type 11" evidence="1">
    <location>
        <begin position="41"/>
        <end position="115"/>
    </location>
</feature>
<reference evidence="2 3" key="1">
    <citation type="journal article" date="2007" name="Genome Res.">
        <title>Genome characteristics of facultatively symbiotic Frankia sp. strains reflect host range and host plant biogeography.</title>
        <authorList>
            <person name="Normand P."/>
            <person name="Lapierre P."/>
            <person name="Tisa L.S."/>
            <person name="Gogarten J.P."/>
            <person name="Alloisio N."/>
            <person name="Bagnarol E."/>
            <person name="Bassi C.A."/>
            <person name="Berry A.M."/>
            <person name="Bickhart D.M."/>
            <person name="Choisne N."/>
            <person name="Couloux A."/>
            <person name="Cournoyer B."/>
            <person name="Cruveiller S."/>
            <person name="Daubin V."/>
            <person name="Demange N."/>
            <person name="Francino M.P."/>
            <person name="Goltsman E."/>
            <person name="Huang Y."/>
            <person name="Kopp O.R."/>
            <person name="Labarre L."/>
            <person name="Lapidus A."/>
            <person name="Lavire C."/>
            <person name="Marechal J."/>
            <person name="Martinez M."/>
            <person name="Mastronunzio J.E."/>
            <person name="Mullin B.C."/>
            <person name="Niemann J."/>
            <person name="Pujic P."/>
            <person name="Rawnsley T."/>
            <person name="Rouy Z."/>
            <person name="Schenowitz C."/>
            <person name="Sellstedt A."/>
            <person name="Tavares F."/>
            <person name="Tomkins J.P."/>
            <person name="Vallenet D."/>
            <person name="Valverde C."/>
            <person name="Wall L.G."/>
            <person name="Wang Y."/>
            <person name="Medigue C."/>
            <person name="Benson D.R."/>
        </authorList>
    </citation>
    <scope>NUCLEOTIDE SEQUENCE [LARGE SCALE GENOMIC DNA]</scope>
    <source>
        <strain evidence="3">DSM 45818 / CECT 9043 / CcI3</strain>
    </source>
</reference>
<dbReference type="InterPro" id="IPR029063">
    <property type="entry name" value="SAM-dependent_MTases_sf"/>
</dbReference>
<sequence length="266" mass="29487">MSVIGGLALDEEAVFADFAARVPLAGADVVEIGGSLPPHHARACDVASWVAVDPRRPARGDARDRYRVLPVPAEQMPVPDGGADAVFSSNAFQFVDVPAVLAEVHRVLRPGGLLYAHFGPIWSAVDGHQLEYVRYREQDLLFWRDTLLPPWAHLAYSRDELRALLASALPADLIDLLVWHVFDSDTVNRMFFEDYVQAALGSGLDWVQVSATHELDYRLDLPAFDPSLLRTVDPGQLAARWSARRGAPTRPGPRDVLMVLRRPEDR</sequence>
<dbReference type="GO" id="GO:0008757">
    <property type="term" value="F:S-adenosylmethionine-dependent methyltransferase activity"/>
    <property type="evidence" value="ECO:0007669"/>
    <property type="project" value="InterPro"/>
</dbReference>